<gene>
    <name evidence="2" type="ORF">NEICINOT_03174</name>
</gene>
<dbReference type="EMBL" id="ACDY02000001">
    <property type="protein sequence ID" value="EEZ72741.1"/>
    <property type="molecule type" value="Genomic_DNA"/>
</dbReference>
<reference evidence="2 3" key="1">
    <citation type="submission" date="2009-10" db="EMBL/GenBank/DDBJ databases">
        <authorList>
            <person name="Weinstock G."/>
            <person name="Sodergren E."/>
            <person name="Clifton S."/>
            <person name="Fulton L."/>
            <person name="Fulton B."/>
            <person name="Courtney L."/>
            <person name="Fronick C."/>
            <person name="Harrison M."/>
            <person name="Strong C."/>
            <person name="Farmer C."/>
            <person name="Delahaunty K."/>
            <person name="Markovic C."/>
            <person name="Hall O."/>
            <person name="Minx P."/>
            <person name="Tomlinson C."/>
            <person name="Mitreva M."/>
            <person name="Nelson J."/>
            <person name="Hou S."/>
            <person name="Wollam A."/>
            <person name="Pepin K.H."/>
            <person name="Johnson M."/>
            <person name="Bhonagiri V."/>
            <person name="Nash W.E."/>
            <person name="Warren W."/>
            <person name="Chinwalla A."/>
            <person name="Mardis E.R."/>
            <person name="Wilson R.K."/>
        </authorList>
    </citation>
    <scope>NUCLEOTIDE SEQUENCE [LARGE SCALE GENOMIC DNA]</scope>
    <source>
        <strain evidence="2 3">ATCC 14685</strain>
    </source>
</reference>
<dbReference type="Proteomes" id="UP000003294">
    <property type="component" value="Unassembled WGS sequence"/>
</dbReference>
<feature type="chain" id="PRO_5003018280" evidence="1">
    <location>
        <begin position="21"/>
        <end position="52"/>
    </location>
</feature>
<evidence type="ECO:0000313" key="2">
    <source>
        <dbReference type="EMBL" id="EEZ72741.1"/>
    </source>
</evidence>
<evidence type="ECO:0000313" key="3">
    <source>
        <dbReference type="Proteomes" id="UP000003294"/>
    </source>
</evidence>
<protein>
    <submittedName>
        <fullName evidence="2">Uncharacterized protein</fullName>
    </submittedName>
</protein>
<evidence type="ECO:0000256" key="1">
    <source>
        <dbReference type="SAM" id="SignalP"/>
    </source>
</evidence>
<name>D0W0K9_NEICI</name>
<dbReference type="AlphaFoldDB" id="D0W0K9"/>
<accession>D0W0K9</accession>
<keyword evidence="1" id="KW-0732">Signal</keyword>
<dbReference type="STRING" id="546262.NEICINOT_03174"/>
<sequence length="52" mass="5911">MMKRLWLTVMVMFTFTHVLVSQQTASTSLGQKSKNTLPTKCRLNGFQTAYGQ</sequence>
<comment type="caution">
    <text evidence="2">The sequence shown here is derived from an EMBL/GenBank/DDBJ whole genome shotgun (WGS) entry which is preliminary data.</text>
</comment>
<proteinExistence type="predicted"/>
<organism evidence="2 3">
    <name type="scientific">Neisseria cinerea ATCC 14685</name>
    <dbReference type="NCBI Taxonomy" id="546262"/>
    <lineage>
        <taxon>Bacteria</taxon>
        <taxon>Pseudomonadati</taxon>
        <taxon>Pseudomonadota</taxon>
        <taxon>Betaproteobacteria</taxon>
        <taxon>Neisseriales</taxon>
        <taxon>Neisseriaceae</taxon>
        <taxon>Neisseria</taxon>
    </lineage>
</organism>
<feature type="signal peptide" evidence="1">
    <location>
        <begin position="1"/>
        <end position="20"/>
    </location>
</feature>